<evidence type="ECO:0000313" key="4">
    <source>
        <dbReference type="EMBL" id="CAA9547901.1"/>
    </source>
</evidence>
<feature type="domain" description="DUF4394" evidence="3">
    <location>
        <begin position="81"/>
        <end position="278"/>
    </location>
</feature>
<evidence type="ECO:0000259" key="3">
    <source>
        <dbReference type="Pfam" id="PF14339"/>
    </source>
</evidence>
<feature type="compositionally biased region" description="Low complexity" evidence="1">
    <location>
        <begin position="289"/>
        <end position="299"/>
    </location>
</feature>
<organism evidence="4">
    <name type="scientific">uncultured Thermomicrobiales bacterium</name>
    <dbReference type="NCBI Taxonomy" id="1645740"/>
    <lineage>
        <taxon>Bacteria</taxon>
        <taxon>Pseudomonadati</taxon>
        <taxon>Thermomicrobiota</taxon>
        <taxon>Thermomicrobia</taxon>
        <taxon>Thermomicrobiales</taxon>
        <taxon>environmental samples</taxon>
    </lineage>
</organism>
<proteinExistence type="predicted"/>
<evidence type="ECO:0000256" key="1">
    <source>
        <dbReference type="SAM" id="MobiDB-lite"/>
    </source>
</evidence>
<name>A0A6J4UH89_9BACT</name>
<reference evidence="4" key="1">
    <citation type="submission" date="2020-02" db="EMBL/GenBank/DDBJ databases">
        <authorList>
            <person name="Meier V. D."/>
        </authorList>
    </citation>
    <scope>NUCLEOTIDE SEQUENCE</scope>
    <source>
        <strain evidence="4">AVDCRST_MAG33</strain>
    </source>
</reference>
<sequence>MKVRASIAALAIAFVGPIAATAQDDARTDIYSVDLETGAATSVGFVEESVDGMALGLDGLVYLLTDDDQLLTATIDGTGDADTAITSDTSLEITGLGDGENLIGIDIRPATDQLFAISDASIVYFIDVTTGVAVAPGAATDPAIEADALGFDFNPTVDRIRVDVSTTQNLRLNPDTGAVGTNPDTSEPTIDGNIAFAEGDENVDATPAVVGAGYTNSVADAEETQLYVIDAETDVLALQDPPNDGTLNTVGSLDVDVNGSAAFDITVDGSAFLTVSSDDAEFTEGDSGATPASDDATPASDDDEDDLDEDEDATPSAG</sequence>
<accession>A0A6J4UH89</accession>
<protein>
    <recommendedName>
        <fullName evidence="3">DUF4394 domain-containing protein</fullName>
    </recommendedName>
</protein>
<dbReference type="InterPro" id="IPR025507">
    <property type="entry name" value="DUF4394"/>
</dbReference>
<dbReference type="Pfam" id="PF14339">
    <property type="entry name" value="DUF4394"/>
    <property type="match status" value="1"/>
</dbReference>
<feature type="chain" id="PRO_5026657024" description="DUF4394 domain-containing protein" evidence="2">
    <location>
        <begin position="23"/>
        <end position="318"/>
    </location>
</feature>
<feature type="signal peptide" evidence="2">
    <location>
        <begin position="1"/>
        <end position="22"/>
    </location>
</feature>
<gene>
    <name evidence="4" type="ORF">AVDCRST_MAG33-632</name>
</gene>
<dbReference type="AlphaFoldDB" id="A0A6J4UH89"/>
<dbReference type="EMBL" id="CADCWK010000051">
    <property type="protein sequence ID" value="CAA9547901.1"/>
    <property type="molecule type" value="Genomic_DNA"/>
</dbReference>
<dbReference type="SUPFAM" id="SSF69304">
    <property type="entry name" value="Tricorn protease N-terminal domain"/>
    <property type="match status" value="1"/>
</dbReference>
<evidence type="ECO:0000256" key="2">
    <source>
        <dbReference type="SAM" id="SignalP"/>
    </source>
</evidence>
<keyword evidence="2" id="KW-0732">Signal</keyword>
<feature type="region of interest" description="Disordered" evidence="1">
    <location>
        <begin position="278"/>
        <end position="318"/>
    </location>
</feature>
<feature type="compositionally biased region" description="Acidic residues" evidence="1">
    <location>
        <begin position="300"/>
        <end position="318"/>
    </location>
</feature>